<accession>A0AAU7DTQ7</accession>
<dbReference type="AlphaFoldDB" id="A0AAU7DTQ7"/>
<protein>
    <recommendedName>
        <fullName evidence="1">UPF0336 protein V5R04_10575</fullName>
    </recommendedName>
</protein>
<dbReference type="InterPro" id="IPR016709">
    <property type="entry name" value="HadA-like"/>
</dbReference>
<dbReference type="EMBL" id="CP146203">
    <property type="protein sequence ID" value="XBH20676.1"/>
    <property type="molecule type" value="Genomic_DNA"/>
</dbReference>
<evidence type="ECO:0000259" key="2">
    <source>
        <dbReference type="Pfam" id="PF13452"/>
    </source>
</evidence>
<dbReference type="HAMAP" id="MF_00799">
    <property type="entry name" value="UPF0336"/>
    <property type="match status" value="1"/>
</dbReference>
<dbReference type="Pfam" id="PF13452">
    <property type="entry name" value="FAS1_DH_region"/>
    <property type="match status" value="1"/>
</dbReference>
<reference evidence="3" key="1">
    <citation type="submission" date="2024-02" db="EMBL/GenBank/DDBJ databases">
        <title>Tomenella chthoni gen. nov. sp. nov., a member of the family Jonesiaceae isolated from bat guano.</title>
        <authorList>
            <person name="Miller S.L."/>
            <person name="King J."/>
            <person name="Sankaranarayanan K."/>
            <person name="Lawson P.A."/>
        </authorList>
    </citation>
    <scope>NUCLEOTIDE SEQUENCE</scope>
    <source>
        <strain evidence="3">BS-20</strain>
    </source>
</reference>
<evidence type="ECO:0000256" key="1">
    <source>
        <dbReference type="HAMAP-Rule" id="MF_00799"/>
    </source>
</evidence>
<proteinExistence type="inferred from homology"/>
<sequence length="157" mass="16933">MSKQAVTPNQEYAGRVYELTAPYQVGREKVADFARAISSSNPANFSVEVARGLGYPDVVAPTTFAVVIAQAAESQYITDPDAGIDFSRVVHADERFTYRRPIFAGDELVTELHVDKVQVRSALSMVTTRAEISALLADGSLEPVVTVISTLAIRGGE</sequence>
<feature type="domain" description="FAS1-like dehydratase" evidence="2">
    <location>
        <begin position="20"/>
        <end position="133"/>
    </location>
</feature>
<dbReference type="PIRSF" id="PIRSF018072">
    <property type="entry name" value="UCP018072"/>
    <property type="match status" value="1"/>
</dbReference>
<comment type="similarity">
    <text evidence="1">Belongs to the UPF0336 family.</text>
</comment>
<dbReference type="InterPro" id="IPR029069">
    <property type="entry name" value="HotDog_dom_sf"/>
</dbReference>
<dbReference type="SUPFAM" id="SSF54637">
    <property type="entry name" value="Thioesterase/thiol ester dehydrase-isomerase"/>
    <property type="match status" value="1"/>
</dbReference>
<gene>
    <name evidence="3" type="ORF">V5R04_10575</name>
</gene>
<evidence type="ECO:0000313" key="3">
    <source>
        <dbReference type="EMBL" id="XBH20676.1"/>
    </source>
</evidence>
<name>A0AAU7DTQ7_9MICO</name>
<dbReference type="CDD" id="cd03441">
    <property type="entry name" value="R_hydratase_like"/>
    <property type="match status" value="1"/>
</dbReference>
<organism evidence="3">
    <name type="scientific">Jonesiaceae bacterium BS-20</name>
    <dbReference type="NCBI Taxonomy" id="3120821"/>
    <lineage>
        <taxon>Bacteria</taxon>
        <taxon>Bacillati</taxon>
        <taxon>Actinomycetota</taxon>
        <taxon>Actinomycetes</taxon>
        <taxon>Micrococcales</taxon>
        <taxon>Jonesiaceae</taxon>
    </lineage>
</organism>
<dbReference type="InterPro" id="IPR039569">
    <property type="entry name" value="FAS1-like_DH_region"/>
</dbReference>
<dbReference type="Gene3D" id="3.10.129.10">
    <property type="entry name" value="Hotdog Thioesterase"/>
    <property type="match status" value="1"/>
</dbReference>